<dbReference type="SUPFAM" id="SSF101898">
    <property type="entry name" value="NHL repeat"/>
    <property type="match status" value="1"/>
</dbReference>
<dbReference type="EMBL" id="CP054493">
    <property type="protein sequence ID" value="QOY54442.1"/>
    <property type="molecule type" value="Genomic_DNA"/>
</dbReference>
<dbReference type="SMART" id="SM00135">
    <property type="entry name" value="LY"/>
    <property type="match status" value="1"/>
</dbReference>
<organism evidence="3 4">
    <name type="scientific">Candidatus Sulfurimonas marisnigri</name>
    <dbReference type="NCBI Taxonomy" id="2740405"/>
    <lineage>
        <taxon>Bacteria</taxon>
        <taxon>Pseudomonadati</taxon>
        <taxon>Campylobacterota</taxon>
        <taxon>Epsilonproteobacteria</taxon>
        <taxon>Campylobacterales</taxon>
        <taxon>Sulfurimonadaceae</taxon>
        <taxon>Sulfurimonas</taxon>
    </lineage>
</organism>
<dbReference type="InterPro" id="IPR000033">
    <property type="entry name" value="LDLR_classB_rpt"/>
</dbReference>
<dbReference type="InterPro" id="IPR011042">
    <property type="entry name" value="6-blade_b-propeller_TolB-like"/>
</dbReference>
<evidence type="ECO:0000256" key="1">
    <source>
        <dbReference type="ARBA" id="ARBA00022737"/>
    </source>
</evidence>
<keyword evidence="4" id="KW-1185">Reference proteome</keyword>
<feature type="repeat" description="NHL" evidence="2">
    <location>
        <begin position="278"/>
        <end position="321"/>
    </location>
</feature>
<proteinExistence type="predicted"/>
<keyword evidence="1" id="KW-0677">Repeat</keyword>
<dbReference type="Gene3D" id="2.120.10.30">
    <property type="entry name" value="TolB, C-terminal domain"/>
    <property type="match status" value="3"/>
</dbReference>
<dbReference type="PANTHER" id="PTHR24104">
    <property type="entry name" value="E3 UBIQUITIN-PROTEIN LIGASE NHLRC1-RELATED"/>
    <property type="match status" value="1"/>
</dbReference>
<evidence type="ECO:0000313" key="4">
    <source>
        <dbReference type="Proteomes" id="UP000593836"/>
    </source>
</evidence>
<dbReference type="InterPro" id="IPR050952">
    <property type="entry name" value="TRIM-NHL_E3_ligases"/>
</dbReference>
<dbReference type="GO" id="GO:0061630">
    <property type="term" value="F:ubiquitin protein ligase activity"/>
    <property type="evidence" value="ECO:0007669"/>
    <property type="project" value="TreeGrafter"/>
</dbReference>
<reference evidence="3 4" key="1">
    <citation type="submission" date="2020-05" db="EMBL/GenBank/DDBJ databases">
        <title>Sulfurimonas marisnigri, sp. nov., and Sulfurimonas baltica, sp. nov., manganese oxide reducing chemolithoautotrophs of the class Epsilonproteobacteria isolated from the pelagic redoxclines of the Black and Baltic Seas and emended description of the genus Sulfurimonas.</title>
        <authorList>
            <person name="Henkel J.V."/>
            <person name="Laudan C."/>
            <person name="Werner J."/>
            <person name="Neu T."/>
            <person name="Plewe S."/>
            <person name="Sproer C."/>
            <person name="Bunk B."/>
            <person name="Schulz-Vogt H.N."/>
        </authorList>
    </citation>
    <scope>NUCLEOTIDE SEQUENCE [LARGE SCALE GENOMIC DNA]</scope>
    <source>
        <strain evidence="3 4">SoZ1</strain>
    </source>
</reference>
<feature type="repeat" description="NHL" evidence="2">
    <location>
        <begin position="231"/>
        <end position="274"/>
    </location>
</feature>
<gene>
    <name evidence="3" type="ORF">HUE87_11275</name>
</gene>
<dbReference type="AlphaFoldDB" id="A0A7S7LZS7"/>
<dbReference type="Proteomes" id="UP000593836">
    <property type="component" value="Chromosome"/>
</dbReference>
<dbReference type="PROSITE" id="PS51125">
    <property type="entry name" value="NHL"/>
    <property type="match status" value="4"/>
</dbReference>
<dbReference type="GO" id="GO:0008270">
    <property type="term" value="F:zinc ion binding"/>
    <property type="evidence" value="ECO:0007669"/>
    <property type="project" value="UniProtKB-KW"/>
</dbReference>
<evidence type="ECO:0000313" key="3">
    <source>
        <dbReference type="EMBL" id="QOY54442.1"/>
    </source>
</evidence>
<protein>
    <recommendedName>
        <fullName evidence="5">6-bladed beta-propeller</fullName>
    </recommendedName>
</protein>
<dbReference type="GO" id="GO:0043161">
    <property type="term" value="P:proteasome-mediated ubiquitin-dependent protein catabolic process"/>
    <property type="evidence" value="ECO:0007669"/>
    <property type="project" value="TreeGrafter"/>
</dbReference>
<name>A0A7S7LZS7_9BACT</name>
<dbReference type="PANTHER" id="PTHR24104:SF25">
    <property type="entry name" value="PROTEIN LIN-41"/>
    <property type="match status" value="1"/>
</dbReference>
<dbReference type="RefSeq" id="WP_194366487.1">
    <property type="nucleotide sequence ID" value="NZ_CP054493.1"/>
</dbReference>
<dbReference type="Pfam" id="PF01436">
    <property type="entry name" value="NHL"/>
    <property type="match status" value="2"/>
</dbReference>
<evidence type="ECO:0000256" key="2">
    <source>
        <dbReference type="PROSITE-ProRule" id="PRU00504"/>
    </source>
</evidence>
<dbReference type="InterPro" id="IPR001258">
    <property type="entry name" value="NHL_repeat"/>
</dbReference>
<sequence>MFVFFIGMSLYAGTQERLYWPQEPDPARIEYIDSFSTAAQAGVKKGFFSKLSDFVFGEDNFKLLAPFGLKIVKNKIYVTDISLKSVYVFDTENDEIIDIKGSSKQPFLYPIGVCVDDEGNIYVSDSVRAQIFVFKEDGDFKHIIQNVRIKRPVGVAINPENKNLYIVDAVSSQIHVMNTNGKFLFSIGNFGKKAGEFNRPTYIAIGKNGKLYVTDSLNHRVQILDKDGNYISSFGNVGEKIGSFVNPRGIAVDSDENIYVSDTLFNAIQIFNQKGELLLVLGRYGNRAGEFSLPVNISISENDKIYISDTNNKRVQMFKRLNISK</sequence>
<feature type="repeat" description="NHL" evidence="2">
    <location>
        <begin position="184"/>
        <end position="227"/>
    </location>
</feature>
<dbReference type="Pfam" id="PF17170">
    <property type="entry name" value="DUF5128"/>
    <property type="match status" value="1"/>
</dbReference>
<dbReference type="KEGG" id="smas:HUE87_11275"/>
<evidence type="ECO:0008006" key="5">
    <source>
        <dbReference type="Google" id="ProtNLM"/>
    </source>
</evidence>
<feature type="repeat" description="NHL" evidence="2">
    <location>
        <begin position="94"/>
        <end position="137"/>
    </location>
</feature>
<dbReference type="GO" id="GO:0000209">
    <property type="term" value="P:protein polyubiquitination"/>
    <property type="evidence" value="ECO:0007669"/>
    <property type="project" value="TreeGrafter"/>
</dbReference>
<accession>A0A7S7LZS7</accession>